<protein>
    <submittedName>
        <fullName evidence="1">Uncharacterized protein</fullName>
    </submittedName>
</protein>
<proteinExistence type="predicted"/>
<dbReference type="EMBL" id="KD044436">
    <property type="protein sequence ID" value="EMS65456.1"/>
    <property type="molecule type" value="Genomic_DNA"/>
</dbReference>
<sequence length="78" mass="7987">MAVALGVGAVEAALEGPSMGGRGQRSLSKDGGGDHSWLLPPAILFVQSQNISVVNPDVSVVNPDVKVMVSKFILVTGD</sequence>
<organism evidence="1">
    <name type="scientific">Triticum urartu</name>
    <name type="common">Red wild einkorn</name>
    <name type="synonym">Crithodium urartu</name>
    <dbReference type="NCBI Taxonomy" id="4572"/>
    <lineage>
        <taxon>Eukaryota</taxon>
        <taxon>Viridiplantae</taxon>
        <taxon>Streptophyta</taxon>
        <taxon>Embryophyta</taxon>
        <taxon>Tracheophyta</taxon>
        <taxon>Spermatophyta</taxon>
        <taxon>Magnoliopsida</taxon>
        <taxon>Liliopsida</taxon>
        <taxon>Poales</taxon>
        <taxon>Poaceae</taxon>
        <taxon>BOP clade</taxon>
        <taxon>Pooideae</taxon>
        <taxon>Triticodae</taxon>
        <taxon>Triticeae</taxon>
        <taxon>Triticinae</taxon>
        <taxon>Triticum</taxon>
    </lineage>
</organism>
<gene>
    <name evidence="1" type="ORF">TRIUR3_13659</name>
</gene>
<reference evidence="1" key="1">
    <citation type="journal article" date="2013" name="Nature">
        <title>Draft genome of the wheat A-genome progenitor Triticum urartu.</title>
        <authorList>
            <person name="Ling H.Q."/>
            <person name="Zhao S."/>
            <person name="Liu D."/>
            <person name="Wang J."/>
            <person name="Sun H."/>
            <person name="Zhang C."/>
            <person name="Fan H."/>
            <person name="Li D."/>
            <person name="Dong L."/>
            <person name="Tao Y."/>
            <person name="Gao C."/>
            <person name="Wu H."/>
            <person name="Li Y."/>
            <person name="Cui Y."/>
            <person name="Guo X."/>
            <person name="Zheng S."/>
            <person name="Wang B."/>
            <person name="Yu K."/>
            <person name="Liang Q."/>
            <person name="Yang W."/>
            <person name="Lou X."/>
            <person name="Chen J."/>
            <person name="Feng M."/>
            <person name="Jian J."/>
            <person name="Zhang X."/>
            <person name="Luo G."/>
            <person name="Jiang Y."/>
            <person name="Liu J."/>
            <person name="Wang Z."/>
            <person name="Sha Y."/>
            <person name="Zhang B."/>
            <person name="Wu H."/>
            <person name="Tang D."/>
            <person name="Shen Q."/>
            <person name="Xue P."/>
            <person name="Zou S."/>
            <person name="Wang X."/>
            <person name="Liu X."/>
            <person name="Wang F."/>
            <person name="Yang Y."/>
            <person name="An X."/>
            <person name="Dong Z."/>
            <person name="Zhang K."/>
            <person name="Zhang X."/>
            <person name="Luo M.C."/>
            <person name="Dvorak J."/>
            <person name="Tong Y."/>
            <person name="Wang J."/>
            <person name="Yang H."/>
            <person name="Li Z."/>
            <person name="Wang D."/>
            <person name="Zhang A."/>
            <person name="Wang J."/>
        </authorList>
    </citation>
    <scope>NUCLEOTIDE SEQUENCE</scope>
</reference>
<name>M8A0G3_TRIUA</name>
<evidence type="ECO:0000313" key="1">
    <source>
        <dbReference type="EMBL" id="EMS65456.1"/>
    </source>
</evidence>
<dbReference type="AlphaFoldDB" id="M8A0G3"/>
<accession>M8A0G3</accession>